<dbReference type="AlphaFoldDB" id="A0A2N2EAB7"/>
<dbReference type="Gene3D" id="3.90.45.10">
    <property type="entry name" value="Peptide deformylase"/>
    <property type="match status" value="1"/>
</dbReference>
<comment type="cofactor">
    <cofactor evidence="2">
        <name>Fe(2+)</name>
        <dbReference type="ChEBI" id="CHEBI:29033"/>
    </cofactor>
    <text evidence="2">Binds 1 Fe(2+) ion.</text>
</comment>
<dbReference type="PIRSF" id="PIRSF004749">
    <property type="entry name" value="Pep_def"/>
    <property type="match status" value="1"/>
</dbReference>
<dbReference type="GO" id="GO:0042586">
    <property type="term" value="F:peptide deformylase activity"/>
    <property type="evidence" value="ECO:0007669"/>
    <property type="project" value="UniProtKB-UniRule"/>
</dbReference>
<comment type="caution">
    <text evidence="3">The sequence shown here is derived from an EMBL/GenBank/DDBJ whole genome shotgun (WGS) entry which is preliminary data.</text>
</comment>
<evidence type="ECO:0000256" key="2">
    <source>
        <dbReference type="HAMAP-Rule" id="MF_00163"/>
    </source>
</evidence>
<comment type="function">
    <text evidence="2">Removes the formyl group from the N-terminal Met of newly synthesized proteins. Requires at least a dipeptide for an efficient rate of reaction. N-terminal L-methionine is a prerequisite for activity but the enzyme has broad specificity at other positions.</text>
</comment>
<dbReference type="Proteomes" id="UP000233517">
    <property type="component" value="Unassembled WGS sequence"/>
</dbReference>
<organism evidence="3 4">
    <name type="scientific">Candidatus Falkowbacteria bacterium HGW-Falkowbacteria-1</name>
    <dbReference type="NCBI Taxonomy" id="2013768"/>
    <lineage>
        <taxon>Bacteria</taxon>
        <taxon>Candidatus Falkowiibacteriota</taxon>
    </lineage>
</organism>
<dbReference type="EMBL" id="PHAI01000001">
    <property type="protein sequence ID" value="PKM91661.1"/>
    <property type="molecule type" value="Genomic_DNA"/>
</dbReference>
<dbReference type="CDD" id="cd00487">
    <property type="entry name" value="Pep_deformylase"/>
    <property type="match status" value="1"/>
</dbReference>
<keyword evidence="2" id="KW-0648">Protein biosynthesis</keyword>
<sequence>MAELLEIIKHPNKILRIKSKEIDLEMTNNQSFIELAKNMEKTMLEKDGAGLAAPQVGKNIRLIVLSHKKKNIIMINPFISKKSWAKEIDLEGCLSVVDKQGEIYYKKVSRHKKVNCVYFDLSGKKNKISAEGLLSRAIQHEIDHLDGILFIDRAKE</sequence>
<reference evidence="3 4" key="1">
    <citation type="journal article" date="2017" name="ISME J.">
        <title>Potential for microbial H2 and metal transformations associated with novel bacteria and archaea in deep terrestrial subsurface sediments.</title>
        <authorList>
            <person name="Hernsdorf A.W."/>
            <person name="Amano Y."/>
            <person name="Miyakawa K."/>
            <person name="Ise K."/>
            <person name="Suzuki Y."/>
            <person name="Anantharaman K."/>
            <person name="Probst A."/>
            <person name="Burstein D."/>
            <person name="Thomas B.C."/>
            <person name="Banfield J.F."/>
        </authorList>
    </citation>
    <scope>NUCLEOTIDE SEQUENCE [LARGE SCALE GENOMIC DNA]</scope>
    <source>
        <strain evidence="3">HGW-Falkowbacteria-1</strain>
    </source>
</reference>
<dbReference type="NCBIfam" id="NF001159">
    <property type="entry name" value="PRK00150.1-3"/>
    <property type="match status" value="1"/>
</dbReference>
<dbReference type="NCBIfam" id="TIGR00079">
    <property type="entry name" value="pept_deformyl"/>
    <property type="match status" value="1"/>
</dbReference>
<comment type="similarity">
    <text evidence="1 2">Belongs to the polypeptide deformylase family.</text>
</comment>
<evidence type="ECO:0000256" key="1">
    <source>
        <dbReference type="ARBA" id="ARBA00010759"/>
    </source>
</evidence>
<name>A0A2N2EAB7_9BACT</name>
<evidence type="ECO:0000313" key="4">
    <source>
        <dbReference type="Proteomes" id="UP000233517"/>
    </source>
</evidence>
<keyword evidence="2" id="KW-0479">Metal-binding</keyword>
<feature type="active site" evidence="2">
    <location>
        <position position="141"/>
    </location>
</feature>
<evidence type="ECO:0000313" key="3">
    <source>
        <dbReference type="EMBL" id="PKM91661.1"/>
    </source>
</evidence>
<dbReference type="SUPFAM" id="SSF56420">
    <property type="entry name" value="Peptide deformylase"/>
    <property type="match status" value="1"/>
</dbReference>
<feature type="binding site" evidence="2">
    <location>
        <position position="140"/>
    </location>
    <ligand>
        <name>Fe cation</name>
        <dbReference type="ChEBI" id="CHEBI:24875"/>
    </ligand>
</feature>
<feature type="binding site" evidence="2">
    <location>
        <position position="93"/>
    </location>
    <ligand>
        <name>Fe cation</name>
        <dbReference type="ChEBI" id="CHEBI:24875"/>
    </ligand>
</feature>
<protein>
    <recommendedName>
        <fullName evidence="2">Peptide deformylase</fullName>
        <shortName evidence="2">PDF</shortName>
        <ecNumber evidence="2">3.5.1.88</ecNumber>
    </recommendedName>
    <alternativeName>
        <fullName evidence="2">Polypeptide deformylase</fullName>
    </alternativeName>
</protein>
<feature type="binding site" evidence="2">
    <location>
        <position position="144"/>
    </location>
    <ligand>
        <name>Fe cation</name>
        <dbReference type="ChEBI" id="CHEBI:24875"/>
    </ligand>
</feature>
<proteinExistence type="inferred from homology"/>
<dbReference type="Pfam" id="PF01327">
    <property type="entry name" value="Pep_deformylase"/>
    <property type="match status" value="1"/>
</dbReference>
<dbReference type="HAMAP" id="MF_00163">
    <property type="entry name" value="Pep_deformylase"/>
    <property type="match status" value="1"/>
</dbReference>
<dbReference type="InterPro" id="IPR023635">
    <property type="entry name" value="Peptide_deformylase"/>
</dbReference>
<gene>
    <name evidence="2 3" type="primary">def</name>
    <name evidence="3" type="ORF">CVU82_00415</name>
</gene>
<dbReference type="GO" id="GO:0006412">
    <property type="term" value="P:translation"/>
    <property type="evidence" value="ECO:0007669"/>
    <property type="project" value="UniProtKB-UniRule"/>
</dbReference>
<keyword evidence="2" id="KW-0378">Hydrolase</keyword>
<dbReference type="InterPro" id="IPR036821">
    <property type="entry name" value="Peptide_deformylase_sf"/>
</dbReference>
<comment type="catalytic activity">
    <reaction evidence="2">
        <text>N-terminal N-formyl-L-methionyl-[peptide] + H2O = N-terminal L-methionyl-[peptide] + formate</text>
        <dbReference type="Rhea" id="RHEA:24420"/>
        <dbReference type="Rhea" id="RHEA-COMP:10639"/>
        <dbReference type="Rhea" id="RHEA-COMP:10640"/>
        <dbReference type="ChEBI" id="CHEBI:15377"/>
        <dbReference type="ChEBI" id="CHEBI:15740"/>
        <dbReference type="ChEBI" id="CHEBI:49298"/>
        <dbReference type="ChEBI" id="CHEBI:64731"/>
        <dbReference type="EC" id="3.5.1.88"/>
    </reaction>
</comment>
<dbReference type="EC" id="3.5.1.88" evidence="2"/>
<dbReference type="GO" id="GO:0046872">
    <property type="term" value="F:metal ion binding"/>
    <property type="evidence" value="ECO:0007669"/>
    <property type="project" value="UniProtKB-KW"/>
</dbReference>
<accession>A0A2N2EAB7</accession>
<keyword evidence="2" id="KW-0408">Iron</keyword>
<dbReference type="PRINTS" id="PR01576">
    <property type="entry name" value="PDEFORMYLASE"/>
</dbReference>
<dbReference type="PANTHER" id="PTHR10458:SF22">
    <property type="entry name" value="PEPTIDE DEFORMYLASE"/>
    <property type="match status" value="1"/>
</dbReference>
<dbReference type="PANTHER" id="PTHR10458">
    <property type="entry name" value="PEPTIDE DEFORMYLASE"/>
    <property type="match status" value="1"/>
</dbReference>